<protein>
    <submittedName>
        <fullName evidence="1">Uncharacterized protein</fullName>
    </submittedName>
</protein>
<accession>A0A0A9EBT4</accession>
<proteinExistence type="predicted"/>
<reference evidence="1" key="2">
    <citation type="journal article" date="2015" name="Data Brief">
        <title>Shoot transcriptome of the giant reed, Arundo donax.</title>
        <authorList>
            <person name="Barrero R.A."/>
            <person name="Guerrero F.D."/>
            <person name="Moolhuijzen P."/>
            <person name="Goolsby J.A."/>
            <person name="Tidwell J."/>
            <person name="Bellgard S.E."/>
            <person name="Bellgard M.I."/>
        </authorList>
    </citation>
    <scope>NUCLEOTIDE SEQUENCE</scope>
    <source>
        <tissue evidence="1">Shoot tissue taken approximately 20 cm above the soil surface</tissue>
    </source>
</reference>
<name>A0A0A9EBT4_ARUDO</name>
<dbReference type="AlphaFoldDB" id="A0A0A9EBT4"/>
<evidence type="ECO:0000313" key="1">
    <source>
        <dbReference type="EMBL" id="JAD96498.1"/>
    </source>
</evidence>
<dbReference type="EMBL" id="GBRH01201397">
    <property type="protein sequence ID" value="JAD96498.1"/>
    <property type="molecule type" value="Transcribed_RNA"/>
</dbReference>
<organism evidence="1">
    <name type="scientific">Arundo donax</name>
    <name type="common">Giant reed</name>
    <name type="synonym">Donax arundinaceus</name>
    <dbReference type="NCBI Taxonomy" id="35708"/>
    <lineage>
        <taxon>Eukaryota</taxon>
        <taxon>Viridiplantae</taxon>
        <taxon>Streptophyta</taxon>
        <taxon>Embryophyta</taxon>
        <taxon>Tracheophyta</taxon>
        <taxon>Spermatophyta</taxon>
        <taxon>Magnoliopsida</taxon>
        <taxon>Liliopsida</taxon>
        <taxon>Poales</taxon>
        <taxon>Poaceae</taxon>
        <taxon>PACMAD clade</taxon>
        <taxon>Arundinoideae</taxon>
        <taxon>Arundineae</taxon>
        <taxon>Arundo</taxon>
    </lineage>
</organism>
<sequence>MAHVKYSHGYADWLPCYHNTRNGKYLAYILK</sequence>
<reference evidence="1" key="1">
    <citation type="submission" date="2014-09" db="EMBL/GenBank/DDBJ databases">
        <authorList>
            <person name="Magalhaes I.L.F."/>
            <person name="Oliveira U."/>
            <person name="Santos F.R."/>
            <person name="Vidigal T.H.D.A."/>
            <person name="Brescovit A.D."/>
            <person name="Santos A.J."/>
        </authorList>
    </citation>
    <scope>NUCLEOTIDE SEQUENCE</scope>
    <source>
        <tissue evidence="1">Shoot tissue taken approximately 20 cm above the soil surface</tissue>
    </source>
</reference>